<sequence>MLVAPQPEESRLEVIGKLPKQLRKELQAPQAELYAVAQNTFPLHAFATGSSVRWRVGGSTLRNFTSRMVSDFGVRGRLGPY</sequence>
<keyword evidence="1" id="KW-1185">Reference proteome</keyword>
<proteinExistence type="predicted"/>
<organism evidence="1 2">
    <name type="scientific">Setaria digitata</name>
    <dbReference type="NCBI Taxonomy" id="48799"/>
    <lineage>
        <taxon>Eukaryota</taxon>
        <taxon>Metazoa</taxon>
        <taxon>Ecdysozoa</taxon>
        <taxon>Nematoda</taxon>
        <taxon>Chromadorea</taxon>
        <taxon>Rhabditida</taxon>
        <taxon>Spirurina</taxon>
        <taxon>Spiruromorpha</taxon>
        <taxon>Filarioidea</taxon>
        <taxon>Setariidae</taxon>
        <taxon>Setaria</taxon>
    </lineage>
</organism>
<reference evidence="2" key="1">
    <citation type="submission" date="2022-11" db="UniProtKB">
        <authorList>
            <consortium name="WormBaseParasite"/>
        </authorList>
    </citation>
    <scope>IDENTIFICATION</scope>
</reference>
<evidence type="ECO:0000313" key="1">
    <source>
        <dbReference type="Proteomes" id="UP000887581"/>
    </source>
</evidence>
<dbReference type="AlphaFoldDB" id="A0A915PRK5"/>
<protein>
    <submittedName>
        <fullName evidence="2">Uncharacterized protein</fullName>
    </submittedName>
</protein>
<evidence type="ECO:0000313" key="2">
    <source>
        <dbReference type="WBParaSite" id="sdigi.contig368.g7802.t1"/>
    </source>
</evidence>
<dbReference type="Proteomes" id="UP000887581">
    <property type="component" value="Unplaced"/>
</dbReference>
<accession>A0A915PRK5</accession>
<dbReference type="WBParaSite" id="sdigi.contig368.g7802.t1">
    <property type="protein sequence ID" value="sdigi.contig368.g7802.t1"/>
    <property type="gene ID" value="sdigi.contig368.g7802"/>
</dbReference>
<name>A0A915PRK5_9BILA</name>